<dbReference type="GO" id="GO:0003993">
    <property type="term" value="F:acid phosphatase activity"/>
    <property type="evidence" value="ECO:0007669"/>
    <property type="project" value="UniProtKB-EC"/>
</dbReference>
<feature type="active site" description="Nucleophile" evidence="6">
    <location>
        <position position="72"/>
    </location>
</feature>
<dbReference type="GO" id="GO:0009277">
    <property type="term" value="C:fungal-type cell wall"/>
    <property type="evidence" value="ECO:0007669"/>
    <property type="project" value="TreeGrafter"/>
</dbReference>
<dbReference type="Pfam" id="PF00328">
    <property type="entry name" value="His_Phos_2"/>
    <property type="match status" value="1"/>
</dbReference>
<feature type="active site" description="Proton donor" evidence="6">
    <location>
        <position position="335"/>
    </location>
</feature>
<dbReference type="OrthoDB" id="6509975at2759"/>
<feature type="chain" id="PRO_5015026842" description="acid phosphatase" evidence="8">
    <location>
        <begin position="16"/>
        <end position="463"/>
    </location>
</feature>
<evidence type="ECO:0000256" key="5">
    <source>
        <dbReference type="ARBA" id="ARBA00023180"/>
    </source>
</evidence>
<feature type="disulfide bond" evidence="7">
    <location>
        <begin position="260"/>
        <end position="273"/>
    </location>
</feature>
<accession>A0A061B740</accession>
<dbReference type="AlphaFoldDB" id="A0A061B740"/>
<dbReference type="EC" id="3.1.3.2" evidence="3"/>
<gene>
    <name evidence="10" type="ORF">BON22_0932</name>
    <name evidence="9" type="ORF">CYFA0S_19e02278g</name>
</gene>
<evidence type="ECO:0000256" key="1">
    <source>
        <dbReference type="ARBA" id="ARBA00000032"/>
    </source>
</evidence>
<reference evidence="10" key="3">
    <citation type="submission" date="2017-01" db="EMBL/GenBank/DDBJ databases">
        <authorList>
            <person name="Mah S.A."/>
            <person name="Swanson W.J."/>
            <person name="Moy G.W."/>
            <person name="Vacquier V.D."/>
        </authorList>
    </citation>
    <scope>NUCLEOTIDE SEQUENCE [LARGE SCALE GENOMIC DNA]</scope>
    <source>
        <strain evidence="10">65</strain>
    </source>
</reference>
<keyword evidence="5" id="KW-0325">Glycoprotein</keyword>
<evidence type="ECO:0000256" key="8">
    <source>
        <dbReference type="SAM" id="SignalP"/>
    </source>
</evidence>
<dbReference type="STRING" id="36022.A0A061B740"/>
<evidence type="ECO:0000313" key="9">
    <source>
        <dbReference type="EMBL" id="CDR45724.1"/>
    </source>
</evidence>
<evidence type="ECO:0000256" key="3">
    <source>
        <dbReference type="ARBA" id="ARBA00012646"/>
    </source>
</evidence>
<dbReference type="OMA" id="TGEMDAK"/>
<protein>
    <recommendedName>
        <fullName evidence="3">acid phosphatase</fullName>
        <ecNumber evidence="3">3.1.3.2</ecNumber>
    </recommendedName>
</protein>
<reference evidence="11" key="2">
    <citation type="journal article" date="2017" name="Genome Announc.">
        <title>Genome sequences of Cyberlindnera fabianii 65, Pichia kudriavzevii 129, and Saccharomyces cerevisiae 131 isolated from fermented masau fruits in Zimbabwe.</title>
        <authorList>
            <person name="van Rijswijck I.M.H."/>
            <person name="Derks M.F.L."/>
            <person name="Abee T."/>
            <person name="de Ridder D."/>
            <person name="Smid E.J."/>
        </authorList>
    </citation>
    <scope>NUCLEOTIDE SEQUENCE [LARGE SCALE GENOMIC DNA]</scope>
    <source>
        <strain evidence="11">65</strain>
    </source>
</reference>
<feature type="disulfide bond" evidence="7">
    <location>
        <begin position="61"/>
        <end position="384"/>
    </location>
</feature>
<dbReference type="InterPro" id="IPR000560">
    <property type="entry name" value="His_Pase_clade-2"/>
</dbReference>
<feature type="disulfide bond" evidence="7">
    <location>
        <begin position="410"/>
        <end position="418"/>
    </location>
</feature>
<keyword evidence="11" id="KW-1185">Reference proteome</keyword>
<dbReference type="PANTHER" id="PTHR20963">
    <property type="entry name" value="MULTIPLE INOSITOL POLYPHOSPHATE PHOSPHATASE-RELATED"/>
    <property type="match status" value="1"/>
</dbReference>
<dbReference type="SUPFAM" id="SSF53254">
    <property type="entry name" value="Phosphoglycerate mutase-like"/>
    <property type="match status" value="1"/>
</dbReference>
<comment type="catalytic activity">
    <reaction evidence="1">
        <text>a phosphate monoester + H2O = an alcohol + phosphate</text>
        <dbReference type="Rhea" id="RHEA:15017"/>
        <dbReference type="ChEBI" id="CHEBI:15377"/>
        <dbReference type="ChEBI" id="CHEBI:30879"/>
        <dbReference type="ChEBI" id="CHEBI:43474"/>
        <dbReference type="ChEBI" id="CHEBI:67140"/>
        <dbReference type="EC" id="3.1.3.2"/>
    </reaction>
</comment>
<dbReference type="EMBL" id="MPUK01000002">
    <property type="protein sequence ID" value="ONH68618.1"/>
    <property type="molecule type" value="Genomic_DNA"/>
</dbReference>
<dbReference type="Gene3D" id="3.40.50.1240">
    <property type="entry name" value="Phosphoglycerate mutase-like"/>
    <property type="match status" value="1"/>
</dbReference>
<proteinExistence type="inferred from homology"/>
<reference evidence="9" key="1">
    <citation type="journal article" date="2014" name="Genome Announc.">
        <title>Genome sequence of the yeast Cyberlindnera fabianii (Hansenula fabianii).</title>
        <authorList>
            <person name="Freel K.C."/>
            <person name="Sarilar V."/>
            <person name="Neuveglise C."/>
            <person name="Devillers H."/>
            <person name="Friedrich A."/>
            <person name="Schacherer J."/>
        </authorList>
    </citation>
    <scope>NUCLEOTIDE SEQUENCE</scope>
    <source>
        <strain evidence="9">YJS4271</strain>
    </source>
</reference>
<evidence type="ECO:0000256" key="2">
    <source>
        <dbReference type="ARBA" id="ARBA00005375"/>
    </source>
</evidence>
<evidence type="ECO:0000256" key="6">
    <source>
        <dbReference type="PIRSR" id="PIRSR000894-1"/>
    </source>
</evidence>
<dbReference type="PROSITE" id="PS00778">
    <property type="entry name" value="HIS_ACID_PHOSPHAT_2"/>
    <property type="match status" value="1"/>
</dbReference>
<keyword evidence="4" id="KW-0378">Hydrolase</keyword>
<dbReference type="VEuPathDB" id="FungiDB:BON22_0932"/>
<dbReference type="CDD" id="cd07061">
    <property type="entry name" value="HP_HAP_like"/>
    <property type="match status" value="1"/>
</dbReference>
<evidence type="ECO:0000256" key="7">
    <source>
        <dbReference type="PIRSR" id="PIRSR000894-2"/>
    </source>
</evidence>
<dbReference type="InterPro" id="IPR033379">
    <property type="entry name" value="Acid_Pase_AS"/>
</dbReference>
<keyword evidence="7" id="KW-1015">Disulfide bond</keyword>
<comment type="similarity">
    <text evidence="2">Belongs to the histidine acid phosphatase family.</text>
</comment>
<dbReference type="PIRSF" id="PIRSF000894">
    <property type="entry name" value="Acid_phosphatase"/>
    <property type="match status" value="1"/>
</dbReference>
<evidence type="ECO:0000313" key="11">
    <source>
        <dbReference type="Proteomes" id="UP000189513"/>
    </source>
</evidence>
<name>A0A061B740_CYBFA</name>
<dbReference type="InterPro" id="IPR029033">
    <property type="entry name" value="His_PPase_superfam"/>
</dbReference>
<feature type="signal peptide" evidence="8">
    <location>
        <begin position="1"/>
        <end position="15"/>
    </location>
</feature>
<sequence>MKLSLAIAVLPGALAATQAPRSKQFPQESIEQFNPLRYTGTTGPYMPARGFGIDPEVPDYCKVTQAHLFMRHGERYPTKGTGKGEKTVYQKLKNATEEMAYIEGPLAFMKDYTFFVEDDSRLETESNAGYYAGLTTAFELGSTLRERYDDLFDENTIHPVFAGGQARVVESAKAFGKGFFGANYTDLCSIQVIPEEPEQGANTLTTHDACNNYNGSLNSDYYYAFAENTKYLEKAAARLNNASPGFNLTGDDVYTLMGYCGFELNVRGYSEVCDLFTMEEWLHFDYSKSLEYYYQNGPGGELSAALGSIYANNTYTIMKQGEDYPYNLTFSFSHDSDLFTFGAALGLYEPDYDMTNEYVDFDTTYKAGHLAPMGGRFITERLECMDILTNKTDVYARVIANDVVVPIPGCQNGPGFSCPLDGYWEVVEERLQNTTYVQACGVNSTVPQYNTFYWDWNVTFDDN</sequence>
<evidence type="ECO:0000256" key="4">
    <source>
        <dbReference type="ARBA" id="ARBA00022801"/>
    </source>
</evidence>
<dbReference type="PANTHER" id="PTHR20963:SF18">
    <property type="entry name" value="ACID PHOSPHATASE PHO11-RELATED"/>
    <property type="match status" value="1"/>
</dbReference>
<keyword evidence="8" id="KW-0732">Signal</keyword>
<dbReference type="Proteomes" id="UP000189513">
    <property type="component" value="Unassembled WGS sequence"/>
</dbReference>
<dbReference type="EMBL" id="LK052904">
    <property type="protein sequence ID" value="CDR45724.1"/>
    <property type="molecule type" value="Genomic_DNA"/>
</dbReference>
<dbReference type="InterPro" id="IPR016274">
    <property type="entry name" value="Histidine_acid_Pase_euk"/>
</dbReference>
<organism evidence="9">
    <name type="scientific">Cyberlindnera fabianii</name>
    <name type="common">Yeast</name>
    <name type="synonym">Hansenula fabianii</name>
    <dbReference type="NCBI Taxonomy" id="36022"/>
    <lineage>
        <taxon>Eukaryota</taxon>
        <taxon>Fungi</taxon>
        <taxon>Dikarya</taxon>
        <taxon>Ascomycota</taxon>
        <taxon>Saccharomycotina</taxon>
        <taxon>Saccharomycetes</taxon>
        <taxon>Phaffomycetales</taxon>
        <taxon>Phaffomycetaceae</taxon>
        <taxon>Cyberlindnera</taxon>
    </lineage>
</organism>
<evidence type="ECO:0000313" key="10">
    <source>
        <dbReference type="EMBL" id="ONH68618.1"/>
    </source>
</evidence>